<comment type="caution">
    <text evidence="9">The sequence shown here is derived from an EMBL/GenBank/DDBJ whole genome shotgun (WGS) entry which is preliminary data.</text>
</comment>
<dbReference type="InterPro" id="IPR049326">
    <property type="entry name" value="Rhodopsin_dom_fungi"/>
</dbReference>
<feature type="transmembrane region" description="Helical" evidence="7">
    <location>
        <begin position="53"/>
        <end position="75"/>
    </location>
</feature>
<feature type="transmembrane region" description="Helical" evidence="7">
    <location>
        <begin position="21"/>
        <end position="41"/>
    </location>
</feature>
<feature type="region of interest" description="Disordered" evidence="6">
    <location>
        <begin position="132"/>
        <end position="152"/>
    </location>
</feature>
<keyword evidence="3 7" id="KW-1133">Transmembrane helix</keyword>
<dbReference type="PANTHER" id="PTHR33048">
    <property type="entry name" value="PTH11-LIKE INTEGRAL MEMBRANE PROTEIN (AFU_ORTHOLOGUE AFUA_5G11245)"/>
    <property type="match status" value="1"/>
</dbReference>
<comment type="similarity">
    <text evidence="5">Belongs to the SAT4 family.</text>
</comment>
<evidence type="ECO:0000256" key="5">
    <source>
        <dbReference type="ARBA" id="ARBA00038359"/>
    </source>
</evidence>
<evidence type="ECO:0000256" key="6">
    <source>
        <dbReference type="SAM" id="MobiDB-lite"/>
    </source>
</evidence>
<name>A0AA43QMJ6_9LECA</name>
<dbReference type="AlphaFoldDB" id="A0AA43QMJ6"/>
<keyword evidence="10" id="KW-1185">Reference proteome</keyword>
<keyword evidence="2 7" id="KW-0812">Transmembrane</keyword>
<comment type="subcellular location">
    <subcellularLocation>
        <location evidence="1">Membrane</location>
        <topology evidence="1">Multi-pass membrane protein</topology>
    </subcellularLocation>
</comment>
<protein>
    <recommendedName>
        <fullName evidence="8">Rhodopsin domain-containing protein</fullName>
    </recommendedName>
</protein>
<reference evidence="9" key="1">
    <citation type="journal article" date="2023" name="Genome Biol. Evol.">
        <title>First Whole Genome Sequence and Flow Cytometry Genome Size Data for the Lichen-Forming Fungus Ramalina farinacea (Ascomycota).</title>
        <authorList>
            <person name="Llewellyn T."/>
            <person name="Mian S."/>
            <person name="Hill R."/>
            <person name="Leitch I.J."/>
            <person name="Gaya E."/>
        </authorList>
    </citation>
    <scope>NUCLEOTIDE SEQUENCE</scope>
    <source>
        <strain evidence="9">LIQ254RAFAR</strain>
    </source>
</reference>
<evidence type="ECO:0000256" key="1">
    <source>
        <dbReference type="ARBA" id="ARBA00004141"/>
    </source>
</evidence>
<evidence type="ECO:0000256" key="3">
    <source>
        <dbReference type="ARBA" id="ARBA00022989"/>
    </source>
</evidence>
<evidence type="ECO:0000256" key="2">
    <source>
        <dbReference type="ARBA" id="ARBA00022692"/>
    </source>
</evidence>
<evidence type="ECO:0000313" key="10">
    <source>
        <dbReference type="Proteomes" id="UP001161017"/>
    </source>
</evidence>
<evidence type="ECO:0000313" key="9">
    <source>
        <dbReference type="EMBL" id="MDI1488104.1"/>
    </source>
</evidence>
<dbReference type="EMBL" id="JAPUFD010000007">
    <property type="protein sequence ID" value="MDI1488104.1"/>
    <property type="molecule type" value="Genomic_DNA"/>
</dbReference>
<organism evidence="9 10">
    <name type="scientific">Ramalina farinacea</name>
    <dbReference type="NCBI Taxonomy" id="258253"/>
    <lineage>
        <taxon>Eukaryota</taxon>
        <taxon>Fungi</taxon>
        <taxon>Dikarya</taxon>
        <taxon>Ascomycota</taxon>
        <taxon>Pezizomycotina</taxon>
        <taxon>Lecanoromycetes</taxon>
        <taxon>OSLEUM clade</taxon>
        <taxon>Lecanoromycetidae</taxon>
        <taxon>Lecanorales</taxon>
        <taxon>Lecanorineae</taxon>
        <taxon>Ramalinaceae</taxon>
        <taxon>Ramalina</taxon>
    </lineage>
</organism>
<dbReference type="Proteomes" id="UP001161017">
    <property type="component" value="Unassembled WGS sequence"/>
</dbReference>
<dbReference type="GO" id="GO:0016020">
    <property type="term" value="C:membrane"/>
    <property type="evidence" value="ECO:0007669"/>
    <property type="project" value="UniProtKB-SubCell"/>
</dbReference>
<evidence type="ECO:0000259" key="8">
    <source>
        <dbReference type="Pfam" id="PF20684"/>
    </source>
</evidence>
<dbReference type="Pfam" id="PF20684">
    <property type="entry name" value="Fung_rhodopsin"/>
    <property type="match status" value="1"/>
</dbReference>
<dbReference type="InterPro" id="IPR052337">
    <property type="entry name" value="SAT4-like"/>
</dbReference>
<evidence type="ECO:0000256" key="7">
    <source>
        <dbReference type="SAM" id="Phobius"/>
    </source>
</evidence>
<feature type="domain" description="Rhodopsin" evidence="8">
    <location>
        <begin position="2"/>
        <end position="78"/>
    </location>
</feature>
<evidence type="ECO:0000256" key="4">
    <source>
        <dbReference type="ARBA" id="ARBA00023136"/>
    </source>
</evidence>
<dbReference type="PANTHER" id="PTHR33048:SF18">
    <property type="entry name" value="INTEGRAL MEMBRANE PROTEIN"/>
    <property type="match status" value="1"/>
</dbReference>
<gene>
    <name evidence="9" type="ORF">OHK93_007378</name>
</gene>
<accession>A0AA43QMJ6</accession>
<proteinExistence type="inferred from homology"/>
<keyword evidence="4 7" id="KW-0472">Membrane</keyword>
<sequence>MAFPLWVLSTLQMGLRQKLGLAAIFCLATLAIIFDILRTVISCSGGAVGAQGVFWDLCEANVAVLTSTLPIYRFLLSRRAWKRSSNRSGPRGGLWYRGFVSLKNEPSTRDKVQASCLPGISQHDDDIELFEKSRRPYDGHENRQDNKIDKEASDKKILAQLGSNGKDPLVSQTNAWSPDIRDDLGCARAGTVHIGLTREVEVIRDPD</sequence>